<evidence type="ECO:0000256" key="2">
    <source>
        <dbReference type="ARBA" id="ARBA00009810"/>
    </source>
</evidence>
<evidence type="ECO:0000256" key="4">
    <source>
        <dbReference type="ARBA" id="ARBA00022452"/>
    </source>
</evidence>
<evidence type="ECO:0000256" key="10">
    <source>
        <dbReference type="ARBA" id="ARBA00023237"/>
    </source>
</evidence>
<proteinExistence type="inferred from homology"/>
<dbReference type="InterPro" id="IPR010949">
    <property type="entry name" value="TonB_Hb/transfer/lactofer_rcpt"/>
</dbReference>
<comment type="subcellular location">
    <subcellularLocation>
        <location evidence="1 11">Cell outer membrane</location>
        <topology evidence="1 11">Multi-pass membrane protein</topology>
    </subcellularLocation>
</comment>
<feature type="signal peptide" evidence="14">
    <location>
        <begin position="1"/>
        <end position="28"/>
    </location>
</feature>
<dbReference type="GO" id="GO:0009279">
    <property type="term" value="C:cell outer membrane"/>
    <property type="evidence" value="ECO:0007669"/>
    <property type="project" value="UniProtKB-SubCell"/>
</dbReference>
<feature type="compositionally biased region" description="Low complexity" evidence="13">
    <location>
        <begin position="46"/>
        <end position="73"/>
    </location>
</feature>
<evidence type="ECO:0000256" key="5">
    <source>
        <dbReference type="ARBA" id="ARBA00022692"/>
    </source>
</evidence>
<keyword evidence="10 11" id="KW-0998">Cell outer membrane</keyword>
<dbReference type="NCBIfam" id="TIGR01785">
    <property type="entry name" value="TonB-hemin"/>
    <property type="match status" value="1"/>
</dbReference>
<dbReference type="InterPro" id="IPR039426">
    <property type="entry name" value="TonB-dep_rcpt-like"/>
</dbReference>
<dbReference type="Gene3D" id="2.40.170.20">
    <property type="entry name" value="TonB-dependent receptor, beta-barrel domain"/>
    <property type="match status" value="1"/>
</dbReference>
<dbReference type="EMBL" id="FXAN01000110">
    <property type="protein sequence ID" value="SMG02761.1"/>
    <property type="molecule type" value="Genomic_DNA"/>
</dbReference>
<dbReference type="SUPFAM" id="SSF56935">
    <property type="entry name" value="Porins"/>
    <property type="match status" value="1"/>
</dbReference>
<sequence>MHQPLLACRPLRAALTGAFGLCAVAASAADAASTFVPRTASAPLAANATPQPAARDAAAPRAAATTHPARAKPISGASEPGALAAHGDGRTLDPITVTATRTASAASRIAASVSTLTDTDLEEQQAASIKDALRYEPGVTVRRPPYRPAGAASAGGRGGDSSINIRGLEGNRVLLMEDGIRLPSAFSFGPLEAGRGDYADLDTLKRIEILRGPASALYGSDGLTGAVNFITKDPSDLLSVYRKKTYFSLRPGYDSVDRSFGATVSAAAGNDRIQAMLIASGRRGHELDTHGHDNSASAARTSANPQDVYTESLLGKLTLTPTSRDTFKLTAETVRRRIDTNVLSAINPPATLGLTANDKLERNRFSIDYDFHDDAARWFQTAHVQLYYQEATQDQYSFETRGANFRSRSRANRYSERALGGSAFAESAFTTGPLAHKLLYGVDGSVDRIKSLRDGTVASPGESFPNKAFPDTGYTLVGAFVQDQISHARLLVTPGLRLDAYRLSPAARDSLYPGQAVNTSDHALSPRLAVLYQVSPALTPYAQYAHGFRTPTPDQVNNSFSNPIYGYTSIGNPNLKPETSDTIEAGLRGTLGTGHGPLHYSVAAFAGRYRNFIAQRTIGGTGRPSDPLVFQYVNFANARIHGFEGRAQWVMPNGFTLKTAMAFTKGSTQDNGAAGQPLDTINPFSAVFGVRYEPSERWFAQADLLLQAGKRHRDVPPDTCAQKTCFTPPSSFVVDLRGGYRFNKHVSAYLGIHNLFDRKYWNWSDVRGIAADSKVLDAYTAPGRSVAVSMKVDF</sequence>
<accession>A0A238HB58</accession>
<dbReference type="AlphaFoldDB" id="A0A238HB58"/>
<feature type="domain" description="TonB-dependent receptor plug" evidence="16">
    <location>
        <begin position="108"/>
        <end position="226"/>
    </location>
</feature>
<keyword evidence="7 12" id="KW-0798">TonB box</keyword>
<keyword evidence="9 17" id="KW-0675">Receptor</keyword>
<evidence type="ECO:0000256" key="14">
    <source>
        <dbReference type="SAM" id="SignalP"/>
    </source>
</evidence>
<dbReference type="GO" id="GO:0015232">
    <property type="term" value="F:heme transmembrane transporter activity"/>
    <property type="evidence" value="ECO:0007669"/>
    <property type="project" value="InterPro"/>
</dbReference>
<feature type="region of interest" description="Disordered" evidence="13">
    <location>
        <begin position="46"/>
        <end position="90"/>
    </location>
</feature>
<dbReference type="CDD" id="cd01347">
    <property type="entry name" value="ligand_gated_channel"/>
    <property type="match status" value="1"/>
</dbReference>
<keyword evidence="6 14" id="KW-0732">Signal</keyword>
<dbReference type="InterPro" id="IPR037066">
    <property type="entry name" value="Plug_dom_sf"/>
</dbReference>
<evidence type="ECO:0000256" key="13">
    <source>
        <dbReference type="SAM" id="MobiDB-lite"/>
    </source>
</evidence>
<organism evidence="17 18">
    <name type="scientific">Burkholderia singularis</name>
    <dbReference type="NCBI Taxonomy" id="1503053"/>
    <lineage>
        <taxon>Bacteria</taxon>
        <taxon>Pseudomonadati</taxon>
        <taxon>Pseudomonadota</taxon>
        <taxon>Betaproteobacteria</taxon>
        <taxon>Burkholderiales</taxon>
        <taxon>Burkholderiaceae</taxon>
        <taxon>Burkholderia</taxon>
        <taxon>pseudomallei group</taxon>
    </lineage>
</organism>
<evidence type="ECO:0000256" key="6">
    <source>
        <dbReference type="ARBA" id="ARBA00022729"/>
    </source>
</evidence>
<keyword evidence="3 11" id="KW-0813">Transport</keyword>
<evidence type="ECO:0000313" key="18">
    <source>
        <dbReference type="Proteomes" id="UP000198460"/>
    </source>
</evidence>
<evidence type="ECO:0000256" key="7">
    <source>
        <dbReference type="ARBA" id="ARBA00023077"/>
    </source>
</evidence>
<evidence type="ECO:0000259" key="15">
    <source>
        <dbReference type="Pfam" id="PF00593"/>
    </source>
</evidence>
<evidence type="ECO:0000256" key="1">
    <source>
        <dbReference type="ARBA" id="ARBA00004571"/>
    </source>
</evidence>
<evidence type="ECO:0000313" key="17">
    <source>
        <dbReference type="EMBL" id="SMG02761.1"/>
    </source>
</evidence>
<dbReference type="Pfam" id="PF00593">
    <property type="entry name" value="TonB_dep_Rec_b-barrel"/>
    <property type="match status" value="1"/>
</dbReference>
<dbReference type="InterPro" id="IPR036942">
    <property type="entry name" value="Beta-barrel_TonB_sf"/>
</dbReference>
<evidence type="ECO:0000256" key="9">
    <source>
        <dbReference type="ARBA" id="ARBA00023170"/>
    </source>
</evidence>
<dbReference type="PROSITE" id="PS52016">
    <property type="entry name" value="TONB_DEPENDENT_REC_3"/>
    <property type="match status" value="1"/>
</dbReference>
<keyword evidence="4 11" id="KW-1134">Transmembrane beta strand</keyword>
<dbReference type="GO" id="GO:0044718">
    <property type="term" value="P:siderophore transmembrane transport"/>
    <property type="evidence" value="ECO:0007669"/>
    <property type="project" value="TreeGrafter"/>
</dbReference>
<dbReference type="Pfam" id="PF07715">
    <property type="entry name" value="Plug"/>
    <property type="match status" value="1"/>
</dbReference>
<dbReference type="Gene3D" id="2.170.130.10">
    <property type="entry name" value="TonB-dependent receptor, plug domain"/>
    <property type="match status" value="1"/>
</dbReference>
<name>A0A238HB58_9BURK</name>
<keyword evidence="5 11" id="KW-0812">Transmembrane</keyword>
<dbReference type="NCBIfam" id="TIGR01786">
    <property type="entry name" value="TonB-hemlactrns"/>
    <property type="match status" value="1"/>
</dbReference>
<feature type="domain" description="TonB-dependent receptor-like beta-barrel" evidence="15">
    <location>
        <begin position="333"/>
        <end position="755"/>
    </location>
</feature>
<dbReference type="Proteomes" id="UP000198460">
    <property type="component" value="Unassembled WGS sequence"/>
</dbReference>
<dbReference type="PANTHER" id="PTHR30069:SF29">
    <property type="entry name" value="HEMOGLOBIN AND HEMOGLOBIN-HAPTOGLOBIN-BINDING PROTEIN 1-RELATED"/>
    <property type="match status" value="1"/>
</dbReference>
<dbReference type="GO" id="GO:0015344">
    <property type="term" value="F:siderophore uptake transmembrane transporter activity"/>
    <property type="evidence" value="ECO:0007669"/>
    <property type="project" value="TreeGrafter"/>
</dbReference>
<feature type="chain" id="PRO_5012579342" evidence="14">
    <location>
        <begin position="29"/>
        <end position="794"/>
    </location>
</feature>
<feature type="region of interest" description="Disordered" evidence="13">
    <location>
        <begin position="140"/>
        <end position="161"/>
    </location>
</feature>
<evidence type="ECO:0000256" key="3">
    <source>
        <dbReference type="ARBA" id="ARBA00022448"/>
    </source>
</evidence>
<reference evidence="17 18" key="1">
    <citation type="submission" date="2017-04" db="EMBL/GenBank/DDBJ databases">
        <authorList>
            <person name="Afonso C.L."/>
            <person name="Miller P.J."/>
            <person name="Scott M.A."/>
            <person name="Spackman E."/>
            <person name="Goraichik I."/>
            <person name="Dimitrov K.M."/>
            <person name="Suarez D.L."/>
            <person name="Swayne D.E."/>
        </authorList>
    </citation>
    <scope>NUCLEOTIDE SEQUENCE [LARGE SCALE GENOMIC DNA]</scope>
    <source>
        <strain evidence="17">LMG 28154</strain>
    </source>
</reference>
<protein>
    <submittedName>
        <fullName evidence="17">TonB-dependent hemin, ferrichrome receptor</fullName>
    </submittedName>
</protein>
<dbReference type="PANTHER" id="PTHR30069">
    <property type="entry name" value="TONB-DEPENDENT OUTER MEMBRANE RECEPTOR"/>
    <property type="match status" value="1"/>
</dbReference>
<dbReference type="InterPro" id="IPR011276">
    <property type="entry name" value="TonB_haem/Hb_rcpt"/>
</dbReference>
<evidence type="ECO:0000256" key="8">
    <source>
        <dbReference type="ARBA" id="ARBA00023136"/>
    </source>
</evidence>
<keyword evidence="8 11" id="KW-0472">Membrane</keyword>
<gene>
    <name evidence="17" type="ORF">BSIN_3459</name>
</gene>
<dbReference type="InterPro" id="IPR000531">
    <property type="entry name" value="Beta-barrel_TonB"/>
</dbReference>
<comment type="similarity">
    <text evidence="2 11 12">Belongs to the TonB-dependent receptor family.</text>
</comment>
<evidence type="ECO:0000256" key="12">
    <source>
        <dbReference type="RuleBase" id="RU003357"/>
    </source>
</evidence>
<evidence type="ECO:0000256" key="11">
    <source>
        <dbReference type="PROSITE-ProRule" id="PRU01360"/>
    </source>
</evidence>
<evidence type="ECO:0000259" key="16">
    <source>
        <dbReference type="Pfam" id="PF07715"/>
    </source>
</evidence>
<dbReference type="InterPro" id="IPR012910">
    <property type="entry name" value="Plug_dom"/>
</dbReference>